<evidence type="ECO:0000313" key="2">
    <source>
        <dbReference type="EMBL" id="GMR34225.1"/>
    </source>
</evidence>
<dbReference type="PROSITE" id="PS00028">
    <property type="entry name" value="ZINC_FINGER_C2H2_1"/>
    <property type="match status" value="1"/>
</dbReference>
<protein>
    <recommendedName>
        <fullName evidence="1">C2H2-type domain-containing protein</fullName>
    </recommendedName>
</protein>
<keyword evidence="3" id="KW-1185">Reference proteome</keyword>
<dbReference type="EMBL" id="BTRK01000001">
    <property type="protein sequence ID" value="GMR34225.1"/>
    <property type="molecule type" value="Genomic_DNA"/>
</dbReference>
<gene>
    <name evidence="2" type="ORF">PMAYCL1PPCAC_04420</name>
</gene>
<comment type="caution">
    <text evidence="2">The sequence shown here is derived from an EMBL/GenBank/DDBJ whole genome shotgun (WGS) entry which is preliminary data.</text>
</comment>
<dbReference type="AlphaFoldDB" id="A0AAN4ZAJ5"/>
<dbReference type="Proteomes" id="UP001328107">
    <property type="component" value="Unassembled WGS sequence"/>
</dbReference>
<feature type="non-terminal residue" evidence="2">
    <location>
        <position position="233"/>
    </location>
</feature>
<sequence>CTICQIHCVDLGKHMSEQHSRLYCLPCNRVFSSPFSRVRHEKIHRATIIVDQSAEQTKEQLICNLGVYKSPADGAISVQAIKQANNSEIGCLVEILFNIHKIAFSRSERNEIVQFLPIIRYIGNHCSISDKMMKHTSRVQPFIAVTQKEANAIEMERKLDEVILRNDIDPHVKMRLYQDRLARLINYRKDNAVKDDRSDPVVPDVSAPLIDFQSEPQEPVDITSTIEDYEILP</sequence>
<feature type="non-terminal residue" evidence="2">
    <location>
        <position position="1"/>
    </location>
</feature>
<feature type="domain" description="C2H2-type" evidence="1">
    <location>
        <begin position="24"/>
        <end position="44"/>
    </location>
</feature>
<evidence type="ECO:0000259" key="1">
    <source>
        <dbReference type="PROSITE" id="PS00028"/>
    </source>
</evidence>
<evidence type="ECO:0000313" key="3">
    <source>
        <dbReference type="Proteomes" id="UP001328107"/>
    </source>
</evidence>
<accession>A0AAN4ZAJ5</accession>
<organism evidence="2 3">
    <name type="scientific">Pristionchus mayeri</name>
    <dbReference type="NCBI Taxonomy" id="1317129"/>
    <lineage>
        <taxon>Eukaryota</taxon>
        <taxon>Metazoa</taxon>
        <taxon>Ecdysozoa</taxon>
        <taxon>Nematoda</taxon>
        <taxon>Chromadorea</taxon>
        <taxon>Rhabditida</taxon>
        <taxon>Rhabditina</taxon>
        <taxon>Diplogasteromorpha</taxon>
        <taxon>Diplogasteroidea</taxon>
        <taxon>Neodiplogasteridae</taxon>
        <taxon>Pristionchus</taxon>
    </lineage>
</organism>
<reference evidence="3" key="1">
    <citation type="submission" date="2022-10" db="EMBL/GenBank/DDBJ databases">
        <title>Genome assembly of Pristionchus species.</title>
        <authorList>
            <person name="Yoshida K."/>
            <person name="Sommer R.J."/>
        </authorList>
    </citation>
    <scope>NUCLEOTIDE SEQUENCE [LARGE SCALE GENOMIC DNA]</scope>
    <source>
        <strain evidence="3">RS5460</strain>
    </source>
</reference>
<proteinExistence type="predicted"/>
<name>A0AAN4ZAJ5_9BILA</name>
<dbReference type="InterPro" id="IPR013087">
    <property type="entry name" value="Znf_C2H2_type"/>
</dbReference>